<reference evidence="3" key="1">
    <citation type="journal article" date="2019" name="Int. J. Syst. Evol. Microbiol.">
        <title>The Global Catalogue of Microorganisms (GCM) 10K type strain sequencing project: providing services to taxonomists for standard genome sequencing and annotation.</title>
        <authorList>
            <consortium name="The Broad Institute Genomics Platform"/>
            <consortium name="The Broad Institute Genome Sequencing Center for Infectious Disease"/>
            <person name="Wu L."/>
            <person name="Ma J."/>
        </authorList>
    </citation>
    <scope>NUCLEOTIDE SEQUENCE [LARGE SCALE GENOMIC DNA]</scope>
    <source>
        <strain evidence="3">CGMCC 1.15180</strain>
    </source>
</reference>
<dbReference type="Pfam" id="PF02182">
    <property type="entry name" value="SAD_SRA"/>
    <property type="match status" value="1"/>
</dbReference>
<evidence type="ECO:0000259" key="1">
    <source>
        <dbReference type="PROSITE" id="PS51015"/>
    </source>
</evidence>
<dbReference type="PROSITE" id="PS51015">
    <property type="entry name" value="YDG"/>
    <property type="match status" value="1"/>
</dbReference>
<sequence>MAKSKVSKSVSFGTPPGVSEGDWFKGHRELYDRGVHRAYGQGISGTARDGVDSIVLSGGYLDDVYGDEEITYTGEGGRDRTTGSLFADQTMDSPGNAGLLLDEALGHPVRVIRGLDIKGTKRRRATGGYEYCGLFRVADHWMKPGKEGFRVCQFRLVKLAPGESPQPKPVSPDGDQDTDFEMQVRRTVERERRVRDSAVVREVKELYDNTCQICGTRLVISPTGGAYSEAAHIQAMGKPHNGPDKVWNVLCLCPNCHTLFDRGALQLTDDLDVIDGLTQKFVTALRKAKTHAIKVECVRLHRARWADRLAE</sequence>
<organism evidence="2 3">
    <name type="scientific">Streptomyces ochraceiscleroticus</name>
    <dbReference type="NCBI Taxonomy" id="47761"/>
    <lineage>
        <taxon>Bacteria</taxon>
        <taxon>Bacillati</taxon>
        <taxon>Actinomycetota</taxon>
        <taxon>Actinomycetes</taxon>
        <taxon>Kitasatosporales</taxon>
        <taxon>Streptomycetaceae</taxon>
        <taxon>Streptomyces</taxon>
    </lineage>
</organism>
<dbReference type="EMBL" id="JBHSPX010000006">
    <property type="protein sequence ID" value="MFC6065179.1"/>
    <property type="molecule type" value="Genomic_DNA"/>
</dbReference>
<dbReference type="InterPro" id="IPR045134">
    <property type="entry name" value="UHRF1/2-like"/>
</dbReference>
<dbReference type="InterPro" id="IPR003615">
    <property type="entry name" value="HNH_nuc"/>
</dbReference>
<feature type="domain" description="YDG" evidence="1">
    <location>
        <begin position="13"/>
        <end position="158"/>
    </location>
</feature>
<dbReference type="InterPro" id="IPR003105">
    <property type="entry name" value="SRA_YDG"/>
</dbReference>
<protein>
    <submittedName>
        <fullName evidence="2">YDG/SRA domain-containing protein</fullName>
    </submittedName>
</protein>
<dbReference type="InterPro" id="IPR036987">
    <property type="entry name" value="SRA-YDG_sf"/>
</dbReference>
<dbReference type="Gene3D" id="1.10.30.50">
    <property type="match status" value="1"/>
</dbReference>
<dbReference type="Gene3D" id="2.30.280.10">
    <property type="entry name" value="SRA-YDG"/>
    <property type="match status" value="1"/>
</dbReference>
<evidence type="ECO:0000313" key="2">
    <source>
        <dbReference type="EMBL" id="MFC6065179.1"/>
    </source>
</evidence>
<dbReference type="PANTHER" id="PTHR14140:SF27">
    <property type="entry name" value="OS04G0289800 PROTEIN"/>
    <property type="match status" value="1"/>
</dbReference>
<dbReference type="SMART" id="SM00466">
    <property type="entry name" value="SRA"/>
    <property type="match status" value="1"/>
</dbReference>
<comment type="caution">
    <text evidence="2">The sequence shown here is derived from an EMBL/GenBank/DDBJ whole genome shotgun (WGS) entry which is preliminary data.</text>
</comment>
<name>A0ABW1MN34_9ACTN</name>
<dbReference type="Proteomes" id="UP001596139">
    <property type="component" value="Unassembled WGS sequence"/>
</dbReference>
<dbReference type="SUPFAM" id="SSF88697">
    <property type="entry name" value="PUA domain-like"/>
    <property type="match status" value="1"/>
</dbReference>
<dbReference type="RefSeq" id="WP_078648546.1">
    <property type="nucleotide sequence ID" value="NZ_JBHSPX010000006.1"/>
</dbReference>
<gene>
    <name evidence="2" type="ORF">ACFP4F_21930</name>
</gene>
<proteinExistence type="predicted"/>
<dbReference type="CDD" id="cd00085">
    <property type="entry name" value="HNHc"/>
    <property type="match status" value="1"/>
</dbReference>
<evidence type="ECO:0000313" key="3">
    <source>
        <dbReference type="Proteomes" id="UP001596139"/>
    </source>
</evidence>
<dbReference type="InterPro" id="IPR015947">
    <property type="entry name" value="PUA-like_sf"/>
</dbReference>
<keyword evidence="3" id="KW-1185">Reference proteome</keyword>
<dbReference type="PANTHER" id="PTHR14140">
    <property type="entry name" value="E3 UBIQUITIN-PROTEIN LIGASE UHRF-RELATED"/>
    <property type="match status" value="1"/>
</dbReference>
<dbReference type="Pfam" id="PF13391">
    <property type="entry name" value="HNH_2"/>
    <property type="match status" value="1"/>
</dbReference>
<accession>A0ABW1MN34</accession>